<evidence type="ECO:0000259" key="14">
    <source>
        <dbReference type="SMART" id="SM01286"/>
    </source>
</evidence>
<dbReference type="SMART" id="SM01285">
    <property type="entry name" value="FACT-Spt16_Nlob"/>
    <property type="match status" value="1"/>
</dbReference>
<evidence type="ECO:0000259" key="13">
    <source>
        <dbReference type="SMART" id="SM01285"/>
    </source>
</evidence>
<dbReference type="InterPro" id="IPR013953">
    <property type="entry name" value="FACT_SPT16_M"/>
</dbReference>
<feature type="compositionally biased region" description="Acidic residues" evidence="12">
    <location>
        <begin position="1004"/>
        <end position="1036"/>
    </location>
</feature>
<dbReference type="EMBL" id="HBIO01007074">
    <property type="protein sequence ID" value="CAE0460404.1"/>
    <property type="molecule type" value="Transcribed_RNA"/>
</dbReference>
<dbReference type="GO" id="GO:0010468">
    <property type="term" value="P:regulation of gene expression"/>
    <property type="evidence" value="ECO:0007669"/>
    <property type="project" value="UniProtKB-ARBA"/>
</dbReference>
<keyword evidence="9 10" id="KW-0539">Nucleus</keyword>
<feature type="compositionally biased region" description="Basic and acidic residues" evidence="12">
    <location>
        <begin position="1041"/>
        <end position="1062"/>
    </location>
</feature>
<keyword evidence="4 10" id="KW-0227">DNA damage</keyword>
<protein>
    <recommendedName>
        <fullName evidence="10">FACT complex subunit</fullName>
    </recommendedName>
</protein>
<dbReference type="GO" id="GO:0006260">
    <property type="term" value="P:DNA replication"/>
    <property type="evidence" value="ECO:0007669"/>
    <property type="project" value="UniProtKB-KW"/>
</dbReference>
<dbReference type="InterPro" id="IPR056595">
    <property type="entry name" value="Fact-SPT16_PH"/>
</dbReference>
<dbReference type="Gene3D" id="2.30.29.30">
    <property type="entry name" value="Pleckstrin-homology domain (PH domain)/Phosphotyrosine-binding domain (PTB)"/>
    <property type="match status" value="1"/>
</dbReference>
<dbReference type="PANTHER" id="PTHR13980:SF15">
    <property type="entry name" value="FACT COMPLEX SUBUNIT SPT16"/>
    <property type="match status" value="1"/>
</dbReference>
<keyword evidence="6 11" id="KW-0175">Coiled coil</keyword>
<evidence type="ECO:0000256" key="5">
    <source>
        <dbReference type="ARBA" id="ARBA00023015"/>
    </source>
</evidence>
<evidence type="ECO:0000259" key="15">
    <source>
        <dbReference type="SMART" id="SM01287"/>
    </source>
</evidence>
<dbReference type="FunFam" id="2.30.29.30:FF:000017">
    <property type="entry name" value="FACT complex subunit SPT16"/>
    <property type="match status" value="1"/>
</dbReference>
<dbReference type="Pfam" id="PF08644">
    <property type="entry name" value="SPT16"/>
    <property type="match status" value="1"/>
</dbReference>
<dbReference type="InterPro" id="IPR029149">
    <property type="entry name" value="Creatin/AminoP/Spt16_N"/>
</dbReference>
<dbReference type="FunFam" id="2.30.29.210:FF:000001">
    <property type="entry name" value="FACT complex subunit spt16"/>
    <property type="match status" value="1"/>
</dbReference>
<dbReference type="Gene3D" id="3.90.230.10">
    <property type="entry name" value="Creatinase/methionine aminopeptidase superfamily"/>
    <property type="match status" value="1"/>
</dbReference>
<keyword evidence="2 10" id="KW-0158">Chromosome</keyword>
<dbReference type="Pfam" id="PF14826">
    <property type="entry name" value="FACT-Spt16_Nlob"/>
    <property type="match status" value="1"/>
</dbReference>
<evidence type="ECO:0000256" key="4">
    <source>
        <dbReference type="ARBA" id="ARBA00022763"/>
    </source>
</evidence>
<dbReference type="SUPFAM" id="SSF55920">
    <property type="entry name" value="Creatinase/aminopeptidase"/>
    <property type="match status" value="1"/>
</dbReference>
<evidence type="ECO:0000256" key="12">
    <source>
        <dbReference type="SAM" id="MobiDB-lite"/>
    </source>
</evidence>
<keyword evidence="8 10" id="KW-0234">DNA repair</keyword>
<dbReference type="Gene3D" id="2.30.29.210">
    <property type="entry name" value="FACT complex subunit Spt16p/Cdc68p"/>
    <property type="match status" value="1"/>
</dbReference>
<evidence type="ECO:0000256" key="10">
    <source>
        <dbReference type="RuleBase" id="RU367052"/>
    </source>
</evidence>
<gene>
    <name evidence="16" type="ORF">CDEB00056_LOCUS5245</name>
</gene>
<name>A0A7S3PZD3_9STRA</name>
<dbReference type="Gene3D" id="2.30.29.150">
    <property type="match status" value="1"/>
</dbReference>
<dbReference type="InterPro" id="IPR029148">
    <property type="entry name" value="FACT-SPT16_Nlobe"/>
</dbReference>
<dbReference type="GO" id="GO:0006281">
    <property type="term" value="P:DNA repair"/>
    <property type="evidence" value="ECO:0007669"/>
    <property type="project" value="UniProtKB-UniRule"/>
</dbReference>
<dbReference type="SMART" id="SM01286">
    <property type="entry name" value="SPT16"/>
    <property type="match status" value="1"/>
</dbReference>
<proteinExistence type="inferred from homology"/>
<dbReference type="InterPro" id="IPR013719">
    <property type="entry name" value="RTT106/SPT16-like_middle_dom"/>
</dbReference>
<dbReference type="Gene3D" id="3.40.350.10">
    <property type="entry name" value="Creatinase/prolidase N-terminal domain"/>
    <property type="match status" value="1"/>
</dbReference>
<keyword evidence="3 10" id="KW-0235">DNA replication</keyword>
<feature type="domain" description="FACT complex subunit SPT16 middle" evidence="14">
    <location>
        <begin position="572"/>
        <end position="728"/>
    </location>
</feature>
<dbReference type="InterPro" id="IPR011993">
    <property type="entry name" value="PH-like_dom_sf"/>
</dbReference>
<accession>A0A7S3PZD3</accession>
<evidence type="ECO:0000256" key="9">
    <source>
        <dbReference type="ARBA" id="ARBA00023242"/>
    </source>
</evidence>
<dbReference type="InterPro" id="IPR036005">
    <property type="entry name" value="Creatinase/aminopeptidase-like"/>
</dbReference>
<dbReference type="AlphaFoldDB" id="A0A7S3PZD3"/>
<feature type="compositionally biased region" description="Acidic residues" evidence="12">
    <location>
        <begin position="453"/>
        <end position="465"/>
    </location>
</feature>
<evidence type="ECO:0000256" key="6">
    <source>
        <dbReference type="ARBA" id="ARBA00023054"/>
    </source>
</evidence>
<dbReference type="GO" id="GO:0006368">
    <property type="term" value="P:transcription elongation by RNA polymerase II"/>
    <property type="evidence" value="ECO:0007669"/>
    <property type="project" value="TreeGrafter"/>
</dbReference>
<evidence type="ECO:0000256" key="7">
    <source>
        <dbReference type="ARBA" id="ARBA00023163"/>
    </source>
</evidence>
<dbReference type="FunFam" id="2.30.29.150:FF:000004">
    <property type="entry name" value="FACT complex subunit SPT16"/>
    <property type="match status" value="1"/>
</dbReference>
<dbReference type="PANTHER" id="PTHR13980">
    <property type="entry name" value="CDC68 RELATED"/>
    <property type="match status" value="1"/>
</dbReference>
<organism evidence="16">
    <name type="scientific">Chaetoceros debilis</name>
    <dbReference type="NCBI Taxonomy" id="122233"/>
    <lineage>
        <taxon>Eukaryota</taxon>
        <taxon>Sar</taxon>
        <taxon>Stramenopiles</taxon>
        <taxon>Ochrophyta</taxon>
        <taxon>Bacillariophyta</taxon>
        <taxon>Coscinodiscophyceae</taxon>
        <taxon>Chaetocerotophycidae</taxon>
        <taxon>Chaetocerotales</taxon>
        <taxon>Chaetocerotaceae</taxon>
        <taxon>Chaetoceros</taxon>
    </lineage>
</organism>
<evidence type="ECO:0000256" key="2">
    <source>
        <dbReference type="ARBA" id="ARBA00022454"/>
    </source>
</evidence>
<reference evidence="16" key="1">
    <citation type="submission" date="2021-01" db="EMBL/GenBank/DDBJ databases">
        <authorList>
            <person name="Corre E."/>
            <person name="Pelletier E."/>
            <person name="Niang G."/>
            <person name="Scheremetjew M."/>
            <person name="Finn R."/>
            <person name="Kale V."/>
            <person name="Holt S."/>
            <person name="Cochrane G."/>
            <person name="Meng A."/>
            <person name="Brown T."/>
            <person name="Cohen L."/>
        </authorList>
    </citation>
    <scope>NUCLEOTIDE SEQUENCE</scope>
    <source>
        <strain evidence="16">MM31A-1</strain>
    </source>
</reference>
<dbReference type="InterPro" id="IPR040258">
    <property type="entry name" value="Spt16"/>
</dbReference>
<feature type="compositionally biased region" description="Acidic residues" evidence="12">
    <location>
        <begin position="982"/>
        <end position="996"/>
    </location>
</feature>
<comment type="subcellular location">
    <subcellularLocation>
        <location evidence="10">Nucleus</location>
    </subcellularLocation>
    <subcellularLocation>
        <location evidence="10">Chromosome</location>
    </subcellularLocation>
</comment>
<keyword evidence="5 10" id="KW-0805">Transcription regulation</keyword>
<evidence type="ECO:0000256" key="1">
    <source>
        <dbReference type="ARBA" id="ARBA00010779"/>
    </source>
</evidence>
<comment type="similarity">
    <text evidence="1 10">Belongs to the peptidase M24 family. SPT16 subfamily.</text>
</comment>
<keyword evidence="7 10" id="KW-0804">Transcription</keyword>
<evidence type="ECO:0000256" key="8">
    <source>
        <dbReference type="ARBA" id="ARBA00023204"/>
    </source>
</evidence>
<feature type="coiled-coil region" evidence="11">
    <location>
        <begin position="510"/>
        <end position="540"/>
    </location>
</feature>
<comment type="function">
    <text evidence="10">Component of the FACT complex, a general chromatin factor that acts to reorganize nucleosomes. The FACT complex is involved in multiple processes that require DNA as a template such as mRNA elongation, DNA replication and DNA repair. During transcription elongation the FACT complex acts as a histone chaperone that both destabilizes and restores nucleosomal structure. It facilitates the passage of RNA polymerase II and transcription by promoting the dissociation of one histone H2A-H2B dimer from the nucleosome, then subsequently promotes the reestablishment of the nucleosome following the passage of RNA polymerase II.</text>
</comment>
<dbReference type="Pfam" id="PF00557">
    <property type="entry name" value="Peptidase_M24"/>
    <property type="match status" value="1"/>
</dbReference>
<evidence type="ECO:0000256" key="11">
    <source>
        <dbReference type="SAM" id="Coils"/>
    </source>
</evidence>
<dbReference type="Pfam" id="PF08512">
    <property type="entry name" value="Rttp106-like_middle"/>
    <property type="match status" value="1"/>
</dbReference>
<dbReference type="Pfam" id="PF24824">
    <property type="entry name" value="PH_SPT16"/>
    <property type="match status" value="1"/>
</dbReference>
<dbReference type="InterPro" id="IPR000994">
    <property type="entry name" value="Pept_M24"/>
</dbReference>
<comment type="subunit">
    <text evidence="10">Component of the FACT complex.</text>
</comment>
<feature type="domain" description="Histone chaperone RTT106/FACT complex subunit SPT16-like middle" evidence="15">
    <location>
        <begin position="849"/>
        <end position="939"/>
    </location>
</feature>
<feature type="region of interest" description="Disordered" evidence="12">
    <location>
        <begin position="451"/>
        <end position="473"/>
    </location>
</feature>
<evidence type="ECO:0000256" key="3">
    <source>
        <dbReference type="ARBA" id="ARBA00022705"/>
    </source>
</evidence>
<dbReference type="GO" id="GO:0031491">
    <property type="term" value="F:nucleosome binding"/>
    <property type="evidence" value="ECO:0007669"/>
    <property type="project" value="TreeGrafter"/>
</dbReference>
<dbReference type="GO" id="GO:0035101">
    <property type="term" value="C:FACT complex"/>
    <property type="evidence" value="ECO:0007669"/>
    <property type="project" value="UniProtKB-UniRule"/>
</dbReference>
<feature type="region of interest" description="Disordered" evidence="12">
    <location>
        <begin position="981"/>
        <end position="1079"/>
    </location>
</feature>
<sequence>MSDLSINAPQFFARMGKILSGHARNRGAWGNSNCLSLNRGPMNEDDPYAKSLILHQYLFGIELTDTVTFITESGTLYFLSSKKKIDFLEKNLGDQSEDGNIKIEYLVRNKADGNEENFQTIMKVVEDIDVPAGDKVKLGVFQKEWSRNEESGLANLGGWQKAIDINEEVETVDVAIGMGLLMAVKDDVELDLMKKSSVLGNKILKHGFIPRLEEIIDKDESITHEALAEEIETIYANPKKIKVNVSPDDIGTAYFPILQSGGNYDLKVSALSTQKKMKYDVITISLGSRYKNYCSNVARTFLVDPPKAVADTYETLLVVHEACLAAMVPGKPLKSIYATAVKKLKAEGREDLVSKLPKNLGFAIGGYFREGNLTLSQKNTVTLRPGMTFNLAVGFSDVSLSKANKATINEKSAVKDIDKYALILADTVTITKDFPDILTKHNKTLTDVSYMINDDDGSGVSDNDDAPAAPKGDADYARKIANEGSDRGDSGQRTSKRLASSYDNVAELSASAAERQRKQIELMRRRNEERVRELARARNKGKNGDGEGDKAEELEAYKRPKEYPDSVLPNQIKVDMANKCVLLPVGGNPVPFHISTIKAAVFQKSDNVSYLRVNFYAAGLALGKEASRNIVKLVEKYAPYATFVREMTFRSLDGRNLNQAYRMIMELRKRYRQKEVQEQEEATLVKQDKLVRTKNERVPRLSDLTMRPVFAGRKTQGNLEAHSNGLRFISNRGESVDIIYSNIEHAIFQPCESEIMVLIHFYLKNPIMIGKKKQRNLQVFTEVIDASQAVDGGRRNMYDPEEMDDEQRERQLRKKLNEAFKDFCRKVEKVAQKNGFTLEFDIPYRDLGFIGNPHKEMVYIMPTLNCLVNLTETPFFVVDLNQVDHVHFERVTFASKAFDMVIANKDFTKQPWRVDMIPNADKDGIQDWLTDMEISYTEGPMNLNWKQIMSTVASDDRFYMDTEEDELTPKEAGWSFLRMFGDEDDEGESSQGEDSDFGVGGSASEDEEEEEEEESSDEESDDESDFDADEELEEQGMDWADMEKQAMADDRRKNNRDDDGGPKRGGPPRGGRQKRTRRR</sequence>
<dbReference type="SMART" id="SM01287">
    <property type="entry name" value="Rtt106"/>
    <property type="match status" value="1"/>
</dbReference>
<evidence type="ECO:0000313" key="16">
    <source>
        <dbReference type="EMBL" id="CAE0460404.1"/>
    </source>
</evidence>
<feature type="domain" description="FACT complex subunit SPT16 N-terminal lobe" evidence="13">
    <location>
        <begin position="6"/>
        <end position="178"/>
    </location>
</feature>
<dbReference type="FunFam" id="3.90.230.10:FF:000005">
    <property type="entry name" value="FACT complex subunit spt16"/>
    <property type="match status" value="1"/>
</dbReference>